<keyword evidence="1" id="KW-0812">Transmembrane</keyword>
<organism evidence="2">
    <name type="scientific">Argas monolakensis</name>
    <name type="common">Mono lake bird tick</name>
    <dbReference type="NCBI Taxonomy" id="34602"/>
    <lineage>
        <taxon>Eukaryota</taxon>
        <taxon>Metazoa</taxon>
        <taxon>Ecdysozoa</taxon>
        <taxon>Arthropoda</taxon>
        <taxon>Chelicerata</taxon>
        <taxon>Arachnida</taxon>
        <taxon>Acari</taxon>
        <taxon>Parasitiformes</taxon>
        <taxon>Ixodida</taxon>
        <taxon>Ixodoidea</taxon>
        <taxon>Argasidae</taxon>
        <taxon>Argasinae</taxon>
        <taxon>Argas</taxon>
    </lineage>
</organism>
<evidence type="ECO:0000256" key="1">
    <source>
        <dbReference type="SAM" id="Phobius"/>
    </source>
</evidence>
<name>Q09JL9_ARGMO</name>
<dbReference type="AlphaFoldDB" id="Q09JL9"/>
<proteinExistence type="evidence at transcript level"/>
<reference evidence="2" key="1">
    <citation type="journal article" date="2008" name="Insect Biochem. Mol. Biol.">
        <title>Comparative sialomics between hard and soft ticks: implications for the evolution of blood-feeding behavior.</title>
        <authorList>
            <person name="Mans B.J."/>
            <person name="Andersen J.F."/>
            <person name="Francischetti I.M."/>
            <person name="Valenzuela J.G."/>
            <person name="Schwan T.G."/>
            <person name="Pham V.M."/>
            <person name="Garfield M.K."/>
            <person name="Hammer C.H."/>
            <person name="Ribeiro J.M."/>
        </authorList>
    </citation>
    <scope>NUCLEOTIDE SEQUENCE</scope>
    <source>
        <strain evidence="2">AM-285</strain>
        <tissue evidence="2">Adult salivary gland</tissue>
    </source>
</reference>
<evidence type="ECO:0000313" key="2">
    <source>
        <dbReference type="EMBL" id="ABI52744.1"/>
    </source>
</evidence>
<keyword evidence="1" id="KW-1133">Transmembrane helix</keyword>
<accession>Q09JL9</accession>
<protein>
    <submittedName>
        <fullName evidence="2">10 kDa putative secreted protein</fullName>
    </submittedName>
</protein>
<keyword evidence="1" id="KW-0472">Membrane</keyword>
<dbReference type="EMBL" id="DQ886827">
    <property type="protein sequence ID" value="ABI52744.1"/>
    <property type="molecule type" value="mRNA"/>
</dbReference>
<sequence length="90" mass="10661">MDLHFIYRLSVFVCLLICLICILALRLRIAKQLLFIKSYCFRALELCKVKLCRARPEEVRITVFSVLPCFRIIFHHAMDVRPMLTETCNK</sequence>
<feature type="transmembrane region" description="Helical" evidence="1">
    <location>
        <begin position="6"/>
        <end position="27"/>
    </location>
</feature>